<gene>
    <name evidence="3" type="ORF">CYMTET_10337</name>
</gene>
<dbReference type="Proteomes" id="UP001190700">
    <property type="component" value="Unassembled WGS sequence"/>
</dbReference>
<evidence type="ECO:0000256" key="2">
    <source>
        <dbReference type="SAM" id="Phobius"/>
    </source>
</evidence>
<accession>A0AAE0LDY1</accession>
<feature type="transmembrane region" description="Helical" evidence="2">
    <location>
        <begin position="217"/>
        <end position="235"/>
    </location>
</feature>
<dbReference type="EMBL" id="LGRX02003660">
    <property type="protein sequence ID" value="KAK3281896.1"/>
    <property type="molecule type" value="Genomic_DNA"/>
</dbReference>
<feature type="transmembrane region" description="Helical" evidence="2">
    <location>
        <begin position="120"/>
        <end position="140"/>
    </location>
</feature>
<keyword evidence="2" id="KW-1133">Transmembrane helix</keyword>
<feature type="transmembrane region" description="Helical" evidence="2">
    <location>
        <begin position="192"/>
        <end position="211"/>
    </location>
</feature>
<protein>
    <submittedName>
        <fullName evidence="3">Uncharacterized protein</fullName>
    </submittedName>
</protein>
<reference evidence="3 4" key="1">
    <citation type="journal article" date="2015" name="Genome Biol. Evol.">
        <title>Comparative Genomics of a Bacterivorous Green Alga Reveals Evolutionary Causalities and Consequences of Phago-Mixotrophic Mode of Nutrition.</title>
        <authorList>
            <person name="Burns J.A."/>
            <person name="Paasch A."/>
            <person name="Narechania A."/>
            <person name="Kim E."/>
        </authorList>
    </citation>
    <scope>NUCLEOTIDE SEQUENCE [LARGE SCALE GENOMIC DNA]</scope>
    <source>
        <strain evidence="3 4">PLY_AMNH</strain>
    </source>
</reference>
<keyword evidence="4" id="KW-1185">Reference proteome</keyword>
<dbReference type="AlphaFoldDB" id="A0AAE0LDY1"/>
<proteinExistence type="predicted"/>
<evidence type="ECO:0000256" key="1">
    <source>
        <dbReference type="SAM" id="MobiDB-lite"/>
    </source>
</evidence>
<evidence type="ECO:0000313" key="4">
    <source>
        <dbReference type="Proteomes" id="UP001190700"/>
    </source>
</evidence>
<name>A0AAE0LDY1_9CHLO</name>
<keyword evidence="2" id="KW-0472">Membrane</keyword>
<sequence length="296" mass="32212">MCEGEGVTTEKECDASFREPTEQATQPSAAADGLHAQGEETPQSPTGFYMTKSMLKPSHVSLHLNPIVNLEPTRVHAMDVEPSSLPSATQKLLSFFTLCVRTERDPSRRLTTQQLDTTRFLLALYGVDAFSWGVGSIFSYELVELAEDMDLCYLYIALSMAAAEILIEFAASSMTPHLFTYLTDIESLNPRGLVAFATHAYAFSNLVALAVYPPLFLIIYIAGFKNIAVLILLAATRTIQYAFLNQIGDAAIEMSIVGWLATFSGSAHPAAATSARDAPSLKLRSGLLLPSVKCFL</sequence>
<feature type="compositionally biased region" description="Basic and acidic residues" evidence="1">
    <location>
        <begin position="8"/>
        <end position="21"/>
    </location>
</feature>
<organism evidence="3 4">
    <name type="scientific">Cymbomonas tetramitiformis</name>
    <dbReference type="NCBI Taxonomy" id="36881"/>
    <lineage>
        <taxon>Eukaryota</taxon>
        <taxon>Viridiplantae</taxon>
        <taxon>Chlorophyta</taxon>
        <taxon>Pyramimonadophyceae</taxon>
        <taxon>Pyramimonadales</taxon>
        <taxon>Pyramimonadaceae</taxon>
        <taxon>Cymbomonas</taxon>
    </lineage>
</organism>
<feature type="transmembrane region" description="Helical" evidence="2">
    <location>
        <begin position="152"/>
        <end position="171"/>
    </location>
</feature>
<evidence type="ECO:0000313" key="3">
    <source>
        <dbReference type="EMBL" id="KAK3281896.1"/>
    </source>
</evidence>
<comment type="caution">
    <text evidence="3">The sequence shown here is derived from an EMBL/GenBank/DDBJ whole genome shotgun (WGS) entry which is preliminary data.</text>
</comment>
<feature type="region of interest" description="Disordered" evidence="1">
    <location>
        <begin position="1"/>
        <end position="47"/>
    </location>
</feature>
<keyword evidence="2" id="KW-0812">Transmembrane</keyword>